<protein>
    <submittedName>
        <fullName evidence="1">Uncharacterized protein</fullName>
    </submittedName>
</protein>
<organism evidence="1">
    <name type="scientific">Arundo donax</name>
    <name type="common">Giant reed</name>
    <name type="synonym">Donax arundinaceus</name>
    <dbReference type="NCBI Taxonomy" id="35708"/>
    <lineage>
        <taxon>Eukaryota</taxon>
        <taxon>Viridiplantae</taxon>
        <taxon>Streptophyta</taxon>
        <taxon>Embryophyta</taxon>
        <taxon>Tracheophyta</taxon>
        <taxon>Spermatophyta</taxon>
        <taxon>Magnoliopsida</taxon>
        <taxon>Liliopsida</taxon>
        <taxon>Poales</taxon>
        <taxon>Poaceae</taxon>
        <taxon>PACMAD clade</taxon>
        <taxon>Arundinoideae</taxon>
        <taxon>Arundineae</taxon>
        <taxon>Arundo</taxon>
    </lineage>
</organism>
<reference evidence="1" key="1">
    <citation type="submission" date="2014-09" db="EMBL/GenBank/DDBJ databases">
        <authorList>
            <person name="Magalhaes I.L.F."/>
            <person name="Oliveira U."/>
            <person name="Santos F.R."/>
            <person name="Vidigal T.H.D.A."/>
            <person name="Brescovit A.D."/>
            <person name="Santos A.J."/>
        </authorList>
    </citation>
    <scope>NUCLEOTIDE SEQUENCE</scope>
    <source>
        <tissue evidence="1">Shoot tissue taken approximately 20 cm above the soil surface</tissue>
    </source>
</reference>
<proteinExistence type="predicted"/>
<dbReference type="AlphaFoldDB" id="A0A0A9GU14"/>
<accession>A0A0A9GU14</accession>
<evidence type="ECO:0000313" key="1">
    <source>
        <dbReference type="EMBL" id="JAE28520.1"/>
    </source>
</evidence>
<dbReference type="EMBL" id="GBRH01169376">
    <property type="protein sequence ID" value="JAE28520.1"/>
    <property type="molecule type" value="Transcribed_RNA"/>
</dbReference>
<sequence length="93" mass="10661">MGRRHPADRAECLCPIPDCMGFFFPRTCRRVPCHFIKEGIKVNKDKQPKHDTHNSQIQHNDHTPYIHAIQLELTRLCQLGTTTTLNRLGEGGI</sequence>
<reference evidence="1" key="2">
    <citation type="journal article" date="2015" name="Data Brief">
        <title>Shoot transcriptome of the giant reed, Arundo donax.</title>
        <authorList>
            <person name="Barrero R.A."/>
            <person name="Guerrero F.D."/>
            <person name="Moolhuijzen P."/>
            <person name="Goolsby J.A."/>
            <person name="Tidwell J."/>
            <person name="Bellgard S.E."/>
            <person name="Bellgard M.I."/>
        </authorList>
    </citation>
    <scope>NUCLEOTIDE SEQUENCE</scope>
    <source>
        <tissue evidence="1">Shoot tissue taken approximately 20 cm above the soil surface</tissue>
    </source>
</reference>
<name>A0A0A9GU14_ARUDO</name>